<reference evidence="1" key="1">
    <citation type="submission" date="2018-06" db="EMBL/GenBank/DDBJ databases">
        <authorList>
            <person name="Zhirakovskaya E."/>
        </authorList>
    </citation>
    <scope>NUCLEOTIDE SEQUENCE</scope>
</reference>
<proteinExistence type="predicted"/>
<name>A0A3B1CSU0_9ZZZZ</name>
<evidence type="ECO:0000313" key="1">
    <source>
        <dbReference type="EMBL" id="VAX33666.1"/>
    </source>
</evidence>
<accession>A0A3B1CSU0</accession>
<dbReference type="EMBL" id="UOGF01000117">
    <property type="protein sequence ID" value="VAX33666.1"/>
    <property type="molecule type" value="Genomic_DNA"/>
</dbReference>
<dbReference type="AlphaFoldDB" id="A0A3B1CSU0"/>
<organism evidence="1">
    <name type="scientific">hydrothermal vent metagenome</name>
    <dbReference type="NCBI Taxonomy" id="652676"/>
    <lineage>
        <taxon>unclassified sequences</taxon>
        <taxon>metagenomes</taxon>
        <taxon>ecological metagenomes</taxon>
    </lineage>
</organism>
<sequence length="173" mass="19665">MFRYLRSKCLFRPSFFKASVKIEVNYNKKPKFFKEGSRFLLLLGLLAVGLFFFKASGLSAKPLSRELPVLLSIEALLSDESQYDGHRVVVSGRIESLRFQQGRMGSPYLKIVLSNLPDEKVAPQTLEVITLDFPKARAGDQVLVQGNYYISSQKVGQHFEHFIDADLIVLDEF</sequence>
<protein>
    <submittedName>
        <fullName evidence="1">Uncharacterized protein</fullName>
    </submittedName>
</protein>
<gene>
    <name evidence="1" type="ORF">MNBD_NITROSPIRAE01-2207</name>
</gene>